<dbReference type="Pfam" id="PF12570">
    <property type="entry name" value="DUF3750"/>
    <property type="match status" value="1"/>
</dbReference>
<feature type="chain" id="PRO_5011466000" description="Lipoprotein" evidence="1">
    <location>
        <begin position="26"/>
        <end position="246"/>
    </location>
</feature>
<keyword evidence="1" id="KW-0732">Signal</keyword>
<dbReference type="OrthoDB" id="199084at2"/>
<dbReference type="AlphaFoldDB" id="A0A1G5SAI2"/>
<keyword evidence="3" id="KW-1185">Reference proteome</keyword>
<dbReference type="Proteomes" id="UP000198729">
    <property type="component" value="Unassembled WGS sequence"/>
</dbReference>
<proteinExistence type="predicted"/>
<feature type="signal peptide" evidence="1">
    <location>
        <begin position="1"/>
        <end position="25"/>
    </location>
</feature>
<evidence type="ECO:0000313" key="2">
    <source>
        <dbReference type="EMBL" id="SCZ84214.1"/>
    </source>
</evidence>
<dbReference type="EMBL" id="FMWO01000017">
    <property type="protein sequence ID" value="SCZ84214.1"/>
    <property type="molecule type" value="Genomic_DNA"/>
</dbReference>
<protein>
    <recommendedName>
        <fullName evidence="4">Lipoprotein</fullName>
    </recommendedName>
</protein>
<dbReference type="STRING" id="51642.NSMM_120003"/>
<evidence type="ECO:0008006" key="4">
    <source>
        <dbReference type="Google" id="ProtNLM"/>
    </source>
</evidence>
<reference evidence="2 3" key="1">
    <citation type="submission" date="2016-10" db="EMBL/GenBank/DDBJ databases">
        <authorList>
            <person name="de Groot N.N."/>
        </authorList>
    </citation>
    <scope>NUCLEOTIDE SEQUENCE [LARGE SCALE GENOMIC DNA]</scope>
    <source>
        <strain evidence="2">1</strain>
    </source>
</reference>
<accession>A0A1G5SAI2</accession>
<dbReference type="PROSITE" id="PS51257">
    <property type="entry name" value="PROKAR_LIPOPROTEIN"/>
    <property type="match status" value="1"/>
</dbReference>
<dbReference type="RefSeq" id="WP_090283526.1">
    <property type="nucleotide sequence ID" value="NZ_FMWO01000017.1"/>
</dbReference>
<evidence type="ECO:0000313" key="3">
    <source>
        <dbReference type="Proteomes" id="UP000198729"/>
    </source>
</evidence>
<name>A0A1G5SAI2_9PROT</name>
<evidence type="ECO:0000256" key="1">
    <source>
        <dbReference type="SAM" id="SignalP"/>
    </source>
</evidence>
<sequence>MRKFYFSVLLAFIALTLILSGCNFADANWRTASRARVGLAPDPENTPEAIVQIYSARAFGWRGYFGVHTWVAVKPSLAKHFTVYEVIGWYLRRGGSVLSVQERAPDHRWFGNMPELLVDKRGKQVDALIDRIQEAANGYPYQDRYTIWPGPNSNTFTAWVARSVPELGLDLPPTAIGKDFLEENFVATAPSGTGWQFSLFGLLGVIVSEVEGIELNFLGLSFGVDMNPLALKLPLIGRIDFTSDDS</sequence>
<gene>
    <name evidence="2" type="ORF">NSMM_120003</name>
</gene>
<organism evidence="2 3">
    <name type="scientific">Nitrosomonas mobilis</name>
    <dbReference type="NCBI Taxonomy" id="51642"/>
    <lineage>
        <taxon>Bacteria</taxon>
        <taxon>Pseudomonadati</taxon>
        <taxon>Pseudomonadota</taxon>
        <taxon>Betaproteobacteria</taxon>
        <taxon>Nitrosomonadales</taxon>
        <taxon>Nitrosomonadaceae</taxon>
        <taxon>Nitrosomonas</taxon>
    </lineage>
</organism>
<dbReference type="InterPro" id="IPR022224">
    <property type="entry name" value="DUF3750"/>
</dbReference>